<evidence type="ECO:0000313" key="3">
    <source>
        <dbReference type="Proteomes" id="UP000717585"/>
    </source>
</evidence>
<name>A0A8J6E9S8_9EUKA</name>
<keyword evidence="3" id="KW-1185">Reference proteome</keyword>
<dbReference type="Proteomes" id="UP000717585">
    <property type="component" value="Unassembled WGS sequence"/>
</dbReference>
<sequence length="273" mass="29457">MTEPVPLDAQSSIDSIQRPKRHRTKEILSESVADFINELAIEEEEDDEFDGTYTPKSQSARKRSKLKGRGRGRGGGRGGRRGSNASDRVKYASISRGRGRRSSLSMTKNVDLPVAVGKPTEIPDDGNSGIAMLYGPGAGEIVEFKPPADEPVLNVPEPFIHPTLFASSMPDPPSHMAHLASVPDMDFALSPVDPFSAMAVTESNMSMISGWGALSECGDDYLESDILSTIGSPGDVFPIHERRMSMGIASLHAENASENFMSRVEQAMCCGDQ</sequence>
<protein>
    <submittedName>
        <fullName evidence="2">Uncharacterized protein</fullName>
    </submittedName>
</protein>
<comment type="caution">
    <text evidence="2">The sequence shown here is derived from an EMBL/GenBank/DDBJ whole genome shotgun (WGS) entry which is preliminary data.</text>
</comment>
<feature type="compositionally biased region" description="Acidic residues" evidence="1">
    <location>
        <begin position="40"/>
        <end position="50"/>
    </location>
</feature>
<evidence type="ECO:0000256" key="1">
    <source>
        <dbReference type="SAM" id="MobiDB-lite"/>
    </source>
</evidence>
<proteinExistence type="predicted"/>
<feature type="region of interest" description="Disordered" evidence="1">
    <location>
        <begin position="1"/>
        <end position="27"/>
    </location>
</feature>
<gene>
    <name evidence="2" type="ORF">J8273_4879</name>
</gene>
<dbReference type="AlphaFoldDB" id="A0A8J6E9S8"/>
<evidence type="ECO:0000313" key="2">
    <source>
        <dbReference type="EMBL" id="KAG9393760.1"/>
    </source>
</evidence>
<dbReference type="EMBL" id="JAHDYR010000021">
    <property type="protein sequence ID" value="KAG9393760.1"/>
    <property type="molecule type" value="Genomic_DNA"/>
</dbReference>
<organism evidence="2 3">
    <name type="scientific">Carpediemonas membranifera</name>
    <dbReference type="NCBI Taxonomy" id="201153"/>
    <lineage>
        <taxon>Eukaryota</taxon>
        <taxon>Metamonada</taxon>
        <taxon>Carpediemonas-like organisms</taxon>
        <taxon>Carpediemonas</taxon>
    </lineage>
</organism>
<reference evidence="2" key="1">
    <citation type="submission" date="2021-05" db="EMBL/GenBank/DDBJ databases">
        <title>A free-living protist that lacks canonical eukaryotic 1 DNA replication and segregation systems.</title>
        <authorList>
            <person name="Salas-Leiva D.E."/>
            <person name="Tromer E.C."/>
            <person name="Curtis B.A."/>
            <person name="Jerlstrom-Hultqvist J."/>
            <person name="Kolisko M."/>
            <person name="Yi Z."/>
            <person name="Salas-Leiva J.S."/>
            <person name="Gallot-Lavallee L."/>
            <person name="Kops G.J.P.L."/>
            <person name="Archibald J.M."/>
            <person name="Simpson A.G.B."/>
            <person name="Roger A.J."/>
        </authorList>
    </citation>
    <scope>NUCLEOTIDE SEQUENCE</scope>
    <source>
        <strain evidence="2">BICM</strain>
    </source>
</reference>
<accession>A0A8J6E9S8</accession>
<feature type="region of interest" description="Disordered" evidence="1">
    <location>
        <begin position="39"/>
        <end position="106"/>
    </location>
</feature>
<feature type="compositionally biased region" description="Basic residues" evidence="1">
    <location>
        <begin position="59"/>
        <end position="80"/>
    </location>
</feature>